<dbReference type="STRING" id="105696.A0A1Y2LX40"/>
<evidence type="ECO:0000259" key="4">
    <source>
        <dbReference type="Pfam" id="PF07859"/>
    </source>
</evidence>
<evidence type="ECO:0000313" key="5">
    <source>
        <dbReference type="EMBL" id="OSS48465.1"/>
    </source>
</evidence>
<dbReference type="InterPro" id="IPR013094">
    <property type="entry name" value="AB_hydrolase_3"/>
</dbReference>
<dbReference type="OMA" id="TPIWIQG"/>
<feature type="active site" evidence="3">
    <location>
        <position position="210"/>
    </location>
</feature>
<proteinExistence type="inferred from homology"/>
<dbReference type="PROSITE" id="PS01174">
    <property type="entry name" value="LIPASE_GDXG_SER"/>
    <property type="match status" value="1"/>
</dbReference>
<comment type="similarity">
    <text evidence="1">Belongs to the 'GDXG' lipolytic enzyme family.</text>
</comment>
<dbReference type="SUPFAM" id="SSF53474">
    <property type="entry name" value="alpha/beta-Hydrolases"/>
    <property type="match status" value="1"/>
</dbReference>
<evidence type="ECO:0000313" key="6">
    <source>
        <dbReference type="Proteomes" id="UP000193240"/>
    </source>
</evidence>
<dbReference type="EMBL" id="KZ107846">
    <property type="protein sequence ID" value="OSS48465.1"/>
    <property type="molecule type" value="Genomic_DNA"/>
</dbReference>
<dbReference type="Pfam" id="PF07859">
    <property type="entry name" value="Abhydrolase_3"/>
    <property type="match status" value="1"/>
</dbReference>
<keyword evidence="2" id="KW-0378">Hydrolase</keyword>
<evidence type="ECO:0000256" key="3">
    <source>
        <dbReference type="PROSITE-ProRule" id="PRU10038"/>
    </source>
</evidence>
<evidence type="ECO:0000256" key="2">
    <source>
        <dbReference type="ARBA" id="ARBA00022801"/>
    </source>
</evidence>
<dbReference type="InParanoid" id="A0A1Y2LX40"/>
<dbReference type="PANTHER" id="PTHR48081:SF8">
    <property type="entry name" value="ALPHA_BETA HYDROLASE FOLD-3 DOMAIN-CONTAINING PROTEIN-RELATED"/>
    <property type="match status" value="1"/>
</dbReference>
<reference evidence="5 6" key="1">
    <citation type="journal article" date="2017" name="Genome Announc.">
        <title>Genome sequence of the saprophytic ascomycete Epicoccum nigrum ICMP 19927 strain isolated from New Zealand.</title>
        <authorList>
            <person name="Fokin M."/>
            <person name="Fleetwood D."/>
            <person name="Weir B.S."/>
            <person name="Villas-Boas S.G."/>
        </authorList>
    </citation>
    <scope>NUCLEOTIDE SEQUENCE [LARGE SCALE GENOMIC DNA]</scope>
    <source>
        <strain evidence="5 6">ICMP 19927</strain>
    </source>
</reference>
<dbReference type="PANTHER" id="PTHR48081">
    <property type="entry name" value="AB HYDROLASE SUPERFAMILY PROTEIN C4A8.06C"/>
    <property type="match status" value="1"/>
</dbReference>
<dbReference type="Gene3D" id="3.40.50.1820">
    <property type="entry name" value="alpha/beta hydrolase"/>
    <property type="match status" value="1"/>
</dbReference>
<dbReference type="InterPro" id="IPR029058">
    <property type="entry name" value="AB_hydrolase_fold"/>
</dbReference>
<evidence type="ECO:0000256" key="1">
    <source>
        <dbReference type="ARBA" id="ARBA00010515"/>
    </source>
</evidence>
<dbReference type="InterPro" id="IPR050300">
    <property type="entry name" value="GDXG_lipolytic_enzyme"/>
</dbReference>
<dbReference type="AlphaFoldDB" id="A0A1Y2LX40"/>
<dbReference type="GO" id="GO:0016787">
    <property type="term" value="F:hydrolase activity"/>
    <property type="evidence" value="ECO:0007669"/>
    <property type="project" value="UniProtKB-KW"/>
</dbReference>
<keyword evidence="6" id="KW-1185">Reference proteome</keyword>
<dbReference type="InterPro" id="IPR033140">
    <property type="entry name" value="Lipase_GDXG_put_SER_AS"/>
</dbReference>
<sequence>MSLFSCVEKTFLYTYAILSTPWFLLRFFFDVTSYVIPWARPSSVWSMQQAIRMRVVRLILLYWSLTKSGDRLHLNQGREKNRFEVAAPRTPKFYKEPLEDRVIQPAQLGMTWTPAQPPPPSLVGPDITVALHFHGGAFVIGNGRDEDTGLLAQSLIRYTGCTYVCTPQYRLSSGEGGYFPAPLQDALTAYLWLTEVKGIPAAQIILSGDSAGANLALGLLRYIREHGKDIIVPYPKAAMLWSPWISVSAALEEDMRLSPNYKTDYLTREFGRWGARTISANSAIDPAGPYLSPLMHPFRLEENLPVFVHAGGCEILCDDIREFCKRFEHNGWNIHLNISQDCPHDILLLGDRAGFGAEANLAASRARKFLSEAAGLKLERCCV</sequence>
<organism evidence="5 6">
    <name type="scientific">Epicoccum nigrum</name>
    <name type="common">Soil fungus</name>
    <name type="synonym">Epicoccum purpurascens</name>
    <dbReference type="NCBI Taxonomy" id="105696"/>
    <lineage>
        <taxon>Eukaryota</taxon>
        <taxon>Fungi</taxon>
        <taxon>Dikarya</taxon>
        <taxon>Ascomycota</taxon>
        <taxon>Pezizomycotina</taxon>
        <taxon>Dothideomycetes</taxon>
        <taxon>Pleosporomycetidae</taxon>
        <taxon>Pleosporales</taxon>
        <taxon>Pleosporineae</taxon>
        <taxon>Didymellaceae</taxon>
        <taxon>Epicoccum</taxon>
    </lineage>
</organism>
<gene>
    <name evidence="5" type="ORF">B5807_07705</name>
</gene>
<accession>A0A1Y2LX40</accession>
<name>A0A1Y2LX40_EPING</name>
<feature type="domain" description="Alpha/beta hydrolase fold-3" evidence="4">
    <location>
        <begin position="131"/>
        <end position="347"/>
    </location>
</feature>
<protein>
    <recommendedName>
        <fullName evidence="4">Alpha/beta hydrolase fold-3 domain-containing protein</fullName>
    </recommendedName>
</protein>
<dbReference type="Proteomes" id="UP000193240">
    <property type="component" value="Unassembled WGS sequence"/>
</dbReference>